<dbReference type="Proteomes" id="UP001262582">
    <property type="component" value="Unassembled WGS sequence"/>
</dbReference>
<gene>
    <name evidence="3" type="ORF">RM539_15850</name>
</gene>
<name>A0ABU3D943_9FLAO</name>
<feature type="domain" description="DUF2147" evidence="2">
    <location>
        <begin position="27"/>
        <end position="141"/>
    </location>
</feature>
<dbReference type="PANTHER" id="PTHR36919">
    <property type="entry name" value="BLR1215 PROTEIN"/>
    <property type="match status" value="1"/>
</dbReference>
<organism evidence="3 4">
    <name type="scientific">Autumnicola musiva</name>
    <dbReference type="NCBI Taxonomy" id="3075589"/>
    <lineage>
        <taxon>Bacteria</taxon>
        <taxon>Pseudomonadati</taxon>
        <taxon>Bacteroidota</taxon>
        <taxon>Flavobacteriia</taxon>
        <taxon>Flavobacteriales</taxon>
        <taxon>Flavobacteriaceae</taxon>
        <taxon>Autumnicola</taxon>
    </lineage>
</organism>
<dbReference type="InterPro" id="IPR019223">
    <property type="entry name" value="DUF2147"/>
</dbReference>
<dbReference type="Pfam" id="PF09917">
    <property type="entry name" value="DUF2147"/>
    <property type="match status" value="1"/>
</dbReference>
<dbReference type="Gene3D" id="2.40.128.520">
    <property type="match status" value="1"/>
</dbReference>
<accession>A0ABU3D943</accession>
<keyword evidence="4" id="KW-1185">Reference proteome</keyword>
<dbReference type="EMBL" id="JAVRHK010000015">
    <property type="protein sequence ID" value="MDT0678056.1"/>
    <property type="molecule type" value="Genomic_DNA"/>
</dbReference>
<feature type="chain" id="PRO_5045528904" evidence="1">
    <location>
        <begin position="22"/>
        <end position="143"/>
    </location>
</feature>
<sequence>MKIHIILIFSVFTGAFGFAQTAPTVLGQWENVNDEGKVNSIIEVYENKGEVFGKINRIMKEENRDRKCTECPGSLKNKPLEGLVIMRGMEETNEGYEGGVIINPESGKEYKCKMWLDENNPDKLHVRGYVAFFYKTKTWTRRR</sequence>
<evidence type="ECO:0000259" key="2">
    <source>
        <dbReference type="Pfam" id="PF09917"/>
    </source>
</evidence>
<reference evidence="3 4" key="1">
    <citation type="submission" date="2023-09" db="EMBL/GenBank/DDBJ databases">
        <authorList>
            <person name="Rey-Velasco X."/>
        </authorList>
    </citation>
    <scope>NUCLEOTIDE SEQUENCE [LARGE SCALE GENOMIC DNA]</scope>
    <source>
        <strain evidence="3 4">F117</strain>
    </source>
</reference>
<evidence type="ECO:0000256" key="1">
    <source>
        <dbReference type="SAM" id="SignalP"/>
    </source>
</evidence>
<evidence type="ECO:0000313" key="4">
    <source>
        <dbReference type="Proteomes" id="UP001262582"/>
    </source>
</evidence>
<proteinExistence type="predicted"/>
<keyword evidence="1" id="KW-0732">Signal</keyword>
<comment type="caution">
    <text evidence="3">The sequence shown here is derived from an EMBL/GenBank/DDBJ whole genome shotgun (WGS) entry which is preliminary data.</text>
</comment>
<dbReference type="RefSeq" id="WP_311504394.1">
    <property type="nucleotide sequence ID" value="NZ_JAVRHK010000015.1"/>
</dbReference>
<protein>
    <submittedName>
        <fullName evidence="3">DUF2147 domain-containing protein</fullName>
    </submittedName>
</protein>
<feature type="signal peptide" evidence="1">
    <location>
        <begin position="1"/>
        <end position="21"/>
    </location>
</feature>
<evidence type="ECO:0000313" key="3">
    <source>
        <dbReference type="EMBL" id="MDT0678056.1"/>
    </source>
</evidence>
<dbReference type="PANTHER" id="PTHR36919:SF3">
    <property type="entry name" value="BLL5882 PROTEIN"/>
    <property type="match status" value="1"/>
</dbReference>